<name>A0A6C0BIV0_9ZZZZ</name>
<organism evidence="1">
    <name type="scientific">viral metagenome</name>
    <dbReference type="NCBI Taxonomy" id="1070528"/>
    <lineage>
        <taxon>unclassified sequences</taxon>
        <taxon>metagenomes</taxon>
        <taxon>organismal metagenomes</taxon>
    </lineage>
</organism>
<reference evidence="1" key="1">
    <citation type="journal article" date="2020" name="Nature">
        <title>Giant virus diversity and host interactions through global metagenomics.</title>
        <authorList>
            <person name="Schulz F."/>
            <person name="Roux S."/>
            <person name="Paez-Espino D."/>
            <person name="Jungbluth S."/>
            <person name="Walsh D.A."/>
            <person name="Denef V.J."/>
            <person name="McMahon K.D."/>
            <person name="Konstantinidis K.T."/>
            <person name="Eloe-Fadrosh E.A."/>
            <person name="Kyrpides N.C."/>
            <person name="Woyke T."/>
        </authorList>
    </citation>
    <scope>NUCLEOTIDE SEQUENCE</scope>
    <source>
        <strain evidence="1">GVMAG-M-3300014204-73</strain>
    </source>
</reference>
<evidence type="ECO:0000313" key="1">
    <source>
        <dbReference type="EMBL" id="QHS92297.1"/>
    </source>
</evidence>
<accession>A0A6C0BIV0</accession>
<protein>
    <submittedName>
        <fullName evidence="1">Uncharacterized protein</fullName>
    </submittedName>
</protein>
<sequence length="119" mass="13626">MSIYVDNLISLDRRITPTQFYLLADVIQSMRFLPIPEAGYIKRVLAPGAKEKIYLVNAAHYFPYDTLGEYHFDIRLGNGPIRHVYLQLAFDQSPLAIAPDSTANVEPTVNYSWQFVQMT</sequence>
<dbReference type="AlphaFoldDB" id="A0A6C0BIV0"/>
<proteinExistence type="predicted"/>
<dbReference type="EMBL" id="MN739177">
    <property type="protein sequence ID" value="QHS92297.1"/>
    <property type="molecule type" value="Genomic_DNA"/>
</dbReference>